<evidence type="ECO:0000313" key="1">
    <source>
        <dbReference type="EMBL" id="KAI0045685.1"/>
    </source>
</evidence>
<name>A0ACB8RP27_9AGAM</name>
<dbReference type="Proteomes" id="UP000814033">
    <property type="component" value="Unassembled WGS sequence"/>
</dbReference>
<keyword evidence="2" id="KW-1185">Reference proteome</keyword>
<proteinExistence type="predicted"/>
<evidence type="ECO:0000313" key="2">
    <source>
        <dbReference type="Proteomes" id="UP000814033"/>
    </source>
</evidence>
<protein>
    <submittedName>
        <fullName evidence="1">Uncharacterized protein</fullName>
    </submittedName>
</protein>
<sequence length="982" mass="109853">MPFIESAKQSVDVGTVDGAQEVLDAYEIAERDYLSIPLLLLHVQFLVDRHAHFSSLDPKPLQLDETFSTLWTHEAITSVVSKGLSHLTESYRLWEAQREWEFKVLEEATSDEKPTIIQNVERFHLSRLEQPHDNHEQAFQSYSSFTTNYKPPQEYETLLVHASEIRAKAAKVYSWRESYETSLVQSGYSLAAYNYYVTYERRARKPDLTILSGIHERAIAEAAKRRMSGEPGAEEALRLFWASYVDALRIHLAEPLHQGSVFRRAVRSVPNSGEIWARYIRFVEANESLGDIEGHVDSVEVLYEKALTVKAILNDLEQFVPVVLARVGYEHRKILAGSDDVLPEALYSLLNNGIRLVHAASKTGDPRFRLEKALADLHRQFEEEDRAAEVWARTAKHYRTNYLPWIEYTTALRDNDDIDSARAIFSEITTKKLDWPEAVWEAWIAFEHTRGTVQTLNACLDAVERAQKYVNDKRAKEAEKAAYQAMQVTAEQIAAQVPVTQAIAATQQAQADSGQVPMEVDSAQATAAPPTNLKRKAEDSVDVEDSKKAKREAAQPLKRDRENSTVFVGDLPTDATEDELRTLFKDCGAIREVKLTSLPNTLVATVEFMERDSVPAALTKDKKRLHDQEIAVHLAWQSTLYVTNFPEKTDDAAARELFGKYGLIFDVRWPSKKFKSTRRFCYVQYVSPASAKAALVLHGHELEEGLPLSVYISNPERKKERTDADANAREVYVAGLSKFVTKEDLEKLFKTYGPLKDVRMTVDANGHSKGFAFVEFEEEKDAVTALNANNYDLKKRRIAVTLADQRRTKKREPDSGMGKRADTRSRSVRVLDLPPNTQDGLLQQAIEKYAPVNRVEVFVGKNEAVVEFQTQADAAKILLLPNPIVFNGHTLRISESVDGPAPRAAAAPPTAGAGGLFVPRNLKSRPRAGLGAPRKAVASTSVAAASTPVAGPSPAFVKEGEASSSKQSKVQDDFRNMLSGGK</sequence>
<reference evidence="1" key="1">
    <citation type="submission" date="2021-02" db="EMBL/GenBank/DDBJ databases">
        <authorList>
            <consortium name="DOE Joint Genome Institute"/>
            <person name="Ahrendt S."/>
            <person name="Looney B.P."/>
            <person name="Miyauchi S."/>
            <person name="Morin E."/>
            <person name="Drula E."/>
            <person name="Courty P.E."/>
            <person name="Chicoki N."/>
            <person name="Fauchery L."/>
            <person name="Kohler A."/>
            <person name="Kuo A."/>
            <person name="Labutti K."/>
            <person name="Pangilinan J."/>
            <person name="Lipzen A."/>
            <person name="Riley R."/>
            <person name="Andreopoulos W."/>
            <person name="He G."/>
            <person name="Johnson J."/>
            <person name="Barry K.W."/>
            <person name="Grigoriev I.V."/>
            <person name="Nagy L."/>
            <person name="Hibbett D."/>
            <person name="Henrissat B."/>
            <person name="Matheny P.B."/>
            <person name="Labbe J."/>
            <person name="Martin F."/>
        </authorList>
    </citation>
    <scope>NUCLEOTIDE SEQUENCE</scope>
    <source>
        <strain evidence="1">FP105234-sp</strain>
    </source>
</reference>
<reference evidence="1" key="2">
    <citation type="journal article" date="2022" name="New Phytol.">
        <title>Evolutionary transition to the ectomycorrhizal habit in the genomes of a hyperdiverse lineage of mushroom-forming fungi.</title>
        <authorList>
            <person name="Looney B."/>
            <person name="Miyauchi S."/>
            <person name="Morin E."/>
            <person name="Drula E."/>
            <person name="Courty P.E."/>
            <person name="Kohler A."/>
            <person name="Kuo A."/>
            <person name="LaButti K."/>
            <person name="Pangilinan J."/>
            <person name="Lipzen A."/>
            <person name="Riley R."/>
            <person name="Andreopoulos W."/>
            <person name="He G."/>
            <person name="Johnson J."/>
            <person name="Nolan M."/>
            <person name="Tritt A."/>
            <person name="Barry K.W."/>
            <person name="Grigoriev I.V."/>
            <person name="Nagy L.G."/>
            <person name="Hibbett D."/>
            <person name="Henrissat B."/>
            <person name="Matheny P.B."/>
            <person name="Labbe J."/>
            <person name="Martin F.M."/>
        </authorList>
    </citation>
    <scope>NUCLEOTIDE SEQUENCE</scope>
    <source>
        <strain evidence="1">FP105234-sp</strain>
    </source>
</reference>
<gene>
    <name evidence="1" type="ORF">FA95DRAFT_1560887</name>
</gene>
<organism evidence="1 2">
    <name type="scientific">Auriscalpium vulgare</name>
    <dbReference type="NCBI Taxonomy" id="40419"/>
    <lineage>
        <taxon>Eukaryota</taxon>
        <taxon>Fungi</taxon>
        <taxon>Dikarya</taxon>
        <taxon>Basidiomycota</taxon>
        <taxon>Agaricomycotina</taxon>
        <taxon>Agaricomycetes</taxon>
        <taxon>Russulales</taxon>
        <taxon>Auriscalpiaceae</taxon>
        <taxon>Auriscalpium</taxon>
    </lineage>
</organism>
<comment type="caution">
    <text evidence="1">The sequence shown here is derived from an EMBL/GenBank/DDBJ whole genome shotgun (WGS) entry which is preliminary data.</text>
</comment>
<dbReference type="EMBL" id="MU275944">
    <property type="protein sequence ID" value="KAI0045685.1"/>
    <property type="molecule type" value="Genomic_DNA"/>
</dbReference>
<accession>A0ACB8RP27</accession>